<protein>
    <submittedName>
        <fullName evidence="5">Amino acid adenylation domain-containing protein</fullName>
    </submittedName>
</protein>
<dbReference type="Pfam" id="PF13193">
    <property type="entry name" value="AMP-binding_C"/>
    <property type="match status" value="1"/>
</dbReference>
<dbReference type="PANTHER" id="PTHR45527:SF1">
    <property type="entry name" value="FATTY ACID SYNTHASE"/>
    <property type="match status" value="1"/>
</dbReference>
<reference evidence="5 6" key="1">
    <citation type="submission" date="2024-06" db="EMBL/GenBank/DDBJ databases">
        <title>The Natural Products Discovery Center: Release of the First 8490 Sequenced Strains for Exploring Actinobacteria Biosynthetic Diversity.</title>
        <authorList>
            <person name="Kalkreuter E."/>
            <person name="Kautsar S.A."/>
            <person name="Yang D."/>
            <person name="Bader C.D."/>
            <person name="Teijaro C.N."/>
            <person name="Fluegel L."/>
            <person name="Davis C.M."/>
            <person name="Simpson J.R."/>
            <person name="Lauterbach L."/>
            <person name="Steele A.D."/>
            <person name="Gui C."/>
            <person name="Meng S."/>
            <person name="Li G."/>
            <person name="Viehrig K."/>
            <person name="Ye F."/>
            <person name="Su P."/>
            <person name="Kiefer A.F."/>
            <person name="Nichols A."/>
            <person name="Cepeda A.J."/>
            <person name="Yan W."/>
            <person name="Fan B."/>
            <person name="Jiang Y."/>
            <person name="Adhikari A."/>
            <person name="Zheng C.-J."/>
            <person name="Schuster L."/>
            <person name="Cowan T.M."/>
            <person name="Smanski M.J."/>
            <person name="Chevrette M.G."/>
            <person name="De Carvalho L.P.S."/>
            <person name="Shen B."/>
        </authorList>
    </citation>
    <scope>NUCLEOTIDE SEQUENCE [LARGE SCALE GENOMIC DNA]</scope>
    <source>
        <strain evidence="5 6">NPDC001694</strain>
    </source>
</reference>
<keyword evidence="2" id="KW-0596">Phosphopantetheine</keyword>
<evidence type="ECO:0000259" key="4">
    <source>
        <dbReference type="PROSITE" id="PS50075"/>
    </source>
</evidence>
<dbReference type="InterPro" id="IPR009081">
    <property type="entry name" value="PP-bd_ACP"/>
</dbReference>
<gene>
    <name evidence="5" type="ORF">ABT211_12690</name>
</gene>
<dbReference type="InterPro" id="IPR025110">
    <property type="entry name" value="AMP-bd_C"/>
</dbReference>
<keyword evidence="3" id="KW-0597">Phosphoprotein</keyword>
<dbReference type="Gene3D" id="3.30.559.30">
    <property type="entry name" value="Nonribosomal peptide synthetase, condensation domain"/>
    <property type="match status" value="1"/>
</dbReference>
<dbReference type="Pfam" id="PF00501">
    <property type="entry name" value="AMP-binding"/>
    <property type="match status" value="1"/>
</dbReference>
<dbReference type="InterPro" id="IPR020806">
    <property type="entry name" value="PKS_PP-bd"/>
</dbReference>
<dbReference type="SUPFAM" id="SSF52777">
    <property type="entry name" value="CoA-dependent acyltransferases"/>
    <property type="match status" value="2"/>
</dbReference>
<dbReference type="SUPFAM" id="SSF47336">
    <property type="entry name" value="ACP-like"/>
    <property type="match status" value="1"/>
</dbReference>
<evidence type="ECO:0000256" key="2">
    <source>
        <dbReference type="ARBA" id="ARBA00022450"/>
    </source>
</evidence>
<dbReference type="Gene3D" id="3.40.50.1820">
    <property type="entry name" value="alpha/beta hydrolase"/>
    <property type="match status" value="1"/>
</dbReference>
<dbReference type="SUPFAM" id="SSF56801">
    <property type="entry name" value="Acetyl-CoA synthetase-like"/>
    <property type="match status" value="1"/>
</dbReference>
<dbReference type="InterPro" id="IPR010071">
    <property type="entry name" value="AA_adenyl_dom"/>
</dbReference>
<dbReference type="Pfam" id="PF00975">
    <property type="entry name" value="Thioesterase"/>
    <property type="match status" value="1"/>
</dbReference>
<dbReference type="PROSITE" id="PS50075">
    <property type="entry name" value="CARRIER"/>
    <property type="match status" value="1"/>
</dbReference>
<organism evidence="5 6">
    <name type="scientific">Streptomyces sp. 900105755</name>
    <dbReference type="NCBI Taxonomy" id="3154389"/>
    <lineage>
        <taxon>Bacteria</taxon>
        <taxon>Bacillati</taxon>
        <taxon>Actinomycetota</taxon>
        <taxon>Actinomycetes</taxon>
        <taxon>Kitasatosporales</taxon>
        <taxon>Streptomycetaceae</taxon>
        <taxon>Streptomyces</taxon>
    </lineage>
</organism>
<dbReference type="Proteomes" id="UP001490365">
    <property type="component" value="Unassembled WGS sequence"/>
</dbReference>
<evidence type="ECO:0000256" key="1">
    <source>
        <dbReference type="ARBA" id="ARBA00001957"/>
    </source>
</evidence>
<evidence type="ECO:0000313" key="6">
    <source>
        <dbReference type="Proteomes" id="UP001490365"/>
    </source>
</evidence>
<dbReference type="Gene3D" id="3.30.300.30">
    <property type="match status" value="1"/>
</dbReference>
<proteinExistence type="predicted"/>
<dbReference type="InterPro" id="IPR029058">
    <property type="entry name" value="AB_hydrolase_fold"/>
</dbReference>
<dbReference type="InterPro" id="IPR045851">
    <property type="entry name" value="AMP-bd_C_sf"/>
</dbReference>
<dbReference type="Gene3D" id="1.10.1200.10">
    <property type="entry name" value="ACP-like"/>
    <property type="match status" value="1"/>
</dbReference>
<dbReference type="SMART" id="SM00823">
    <property type="entry name" value="PKS_PP"/>
    <property type="match status" value="1"/>
</dbReference>
<dbReference type="Gene3D" id="3.40.50.980">
    <property type="match status" value="2"/>
</dbReference>
<dbReference type="Pfam" id="PF00550">
    <property type="entry name" value="PP-binding"/>
    <property type="match status" value="1"/>
</dbReference>
<evidence type="ECO:0000313" key="5">
    <source>
        <dbReference type="EMBL" id="MER6268144.1"/>
    </source>
</evidence>
<dbReference type="NCBIfam" id="TIGR01733">
    <property type="entry name" value="AA-adenyl-dom"/>
    <property type="match status" value="1"/>
</dbReference>
<comment type="cofactor">
    <cofactor evidence="1">
        <name>pantetheine 4'-phosphate</name>
        <dbReference type="ChEBI" id="CHEBI:47942"/>
    </cofactor>
</comment>
<accession>A0ABV1TES9</accession>
<dbReference type="PANTHER" id="PTHR45527">
    <property type="entry name" value="NONRIBOSOMAL PEPTIDE SYNTHETASE"/>
    <property type="match status" value="1"/>
</dbReference>
<evidence type="ECO:0000256" key="3">
    <source>
        <dbReference type="ARBA" id="ARBA00022553"/>
    </source>
</evidence>
<dbReference type="EMBL" id="JBEOZM010000004">
    <property type="protein sequence ID" value="MER6268144.1"/>
    <property type="molecule type" value="Genomic_DNA"/>
</dbReference>
<dbReference type="InterPro" id="IPR001031">
    <property type="entry name" value="Thioesterase"/>
</dbReference>
<dbReference type="InterPro" id="IPR000873">
    <property type="entry name" value="AMP-dep_synth/lig_dom"/>
</dbReference>
<sequence length="1317" mass="143153">MTTATPHRGTATSSVTDAYPLSRLQAGMIYHAELEGDASYYHDIYSLRVHGPWHEGSFRAAVAGLIGAHDVLRTSFELAKFSEPLQLVHSTVDVPFETVDLRGLERDAAERVLADWRREETGRPFDFAAAPLFRMVVHRLGNEEFHFWWSFHHAMMDGWSLHSAVAELFAGYTAIRAGRTPDFTAPRTRYRDYIALELDALDDSRQRDFWRDQLAGAEPAVLPIPPRRTSDELDSTVEVEWYDIPRPVLDRLGELATRLRIPVRTVLLAAHLRVVSGLLGRPDVITGVVGNGRPETRDAEQVKGLFLSTYPLRTTLPQASWADFATAVFAQEAAILPNRRYPLAAMVEETGWSPFDIVFDFRRFRSYEGLTAQDDLAFDIGDYYEHTNFPLTSGFVMNPEGTSLRLQLRYDARRFDREDTARLSRAYLSVLKRIAADPDTSVLAAPALADEDVAALALHGSGPWRDTVRPHGVYQRIERAARSGRTAVRAIDGEVGYDELLDTAGRIAGSLAEAGVRRGDPVGVCMNRGALLIPALLAIWRIGANYVSLDPDYPLDRLRYIARHSGADFLLHDAASAGVAAELDPAALAVETAAAHPRSAEAVEVFGDELAYTIYTSGSTGLPKGVEVPHGSVVNFLDALVERLDLDDSHPYLATTSISFDIHVNEMFVPLILGGTVLLAARSQVADGAALRELIESEPGLIAQGPPAMWRMLLDTGWRPKDMAGVLCGGEAFPRDLAERLSRDGAAVWNMYGPTETTVWSAVQRVADGDGTVPIGRPIRNTTMWVLDAHMDPVFPGVPGELYIGGEGVVRAYHDRPDLTADRFVPDPFAGPGRPGARLYRTGDLVRIGENGTFEYLERVDLQVKVRGYRIELEEVEARLGRHPEVSAAVVAAPLGADGERVLAGYVVAAPGVDGSALRTWCAEALPGYMVPQAWVLLDALPLTPNGKVDRKALPGIGEAMSSAGGDTAAPSSDTERALAAIWSEVLGVTGIGVNANFFDLGGHSLRALRVVLKVRDELGVELPVAALLQAATIRRLAALIDRRDADGTDGADTLVVPLNSAGSTPLFLFPPLGGHIFGYGPLARLLDGEVTVYGVRASGMEPGEEPLDSMSGLADHYVARLKAVQPEGPYHIAGWCMGATVAVEVARRLREAGDEVGYLGLVVANPFDPAPRRLLEDPTALVHHMLGQGTDTTYEELAAIDSLDEKIELVFSRGRSAGALRDDVSSLDDARRLLRVYQANAKAISSHQQAEYDGAAQVFVLPEENFQPADMGWSQVITGPISLHGLPGLPATFLTRDEVGRLAEVIADELSHRAAR</sequence>
<dbReference type="InterPro" id="IPR023213">
    <property type="entry name" value="CAT-like_dom_sf"/>
</dbReference>
<name>A0ABV1TES9_9ACTN</name>
<dbReference type="Gene3D" id="2.30.38.10">
    <property type="entry name" value="Luciferase, Domain 3"/>
    <property type="match status" value="1"/>
</dbReference>
<dbReference type="InterPro" id="IPR036736">
    <property type="entry name" value="ACP-like_sf"/>
</dbReference>
<feature type="domain" description="Carrier" evidence="4">
    <location>
        <begin position="970"/>
        <end position="1045"/>
    </location>
</feature>
<comment type="caution">
    <text evidence="5">The sequence shown here is derived from an EMBL/GenBank/DDBJ whole genome shotgun (WGS) entry which is preliminary data.</text>
</comment>
<dbReference type="SUPFAM" id="SSF53474">
    <property type="entry name" value="alpha/beta-Hydrolases"/>
    <property type="match status" value="1"/>
</dbReference>
<dbReference type="RefSeq" id="WP_351956772.1">
    <property type="nucleotide sequence ID" value="NZ_JBEOZM010000004.1"/>
</dbReference>
<dbReference type="InterPro" id="IPR001242">
    <property type="entry name" value="Condensation_dom"/>
</dbReference>
<keyword evidence="6" id="KW-1185">Reference proteome</keyword>
<dbReference type="Gene3D" id="3.30.559.10">
    <property type="entry name" value="Chloramphenicol acetyltransferase-like domain"/>
    <property type="match status" value="1"/>
</dbReference>
<dbReference type="Pfam" id="PF00668">
    <property type="entry name" value="Condensation"/>
    <property type="match status" value="1"/>
</dbReference>